<evidence type="ECO:0000313" key="1">
    <source>
        <dbReference type="EMBL" id="CAA9367796.1"/>
    </source>
</evidence>
<proteinExistence type="predicted"/>
<accession>A0A6J4MSS9</accession>
<organism evidence="1">
    <name type="scientific">uncultured Chloroflexia bacterium</name>
    <dbReference type="NCBI Taxonomy" id="1672391"/>
    <lineage>
        <taxon>Bacteria</taxon>
        <taxon>Bacillati</taxon>
        <taxon>Chloroflexota</taxon>
        <taxon>Chloroflexia</taxon>
        <taxon>environmental samples</taxon>
    </lineage>
</organism>
<name>A0A6J4MSS9_9CHLR</name>
<dbReference type="AlphaFoldDB" id="A0A6J4MSS9"/>
<gene>
    <name evidence="1" type="ORF">AVDCRST_MAG93-8127</name>
</gene>
<sequence length="58" mass="6329">MKVYGLVAARYDHDGYIPSNTATQEAETYGRCDDDGGHDEKIGILLTRATILLSQDIG</sequence>
<reference evidence="1" key="1">
    <citation type="submission" date="2020-02" db="EMBL/GenBank/DDBJ databases">
        <authorList>
            <person name="Meier V. D."/>
        </authorList>
    </citation>
    <scope>NUCLEOTIDE SEQUENCE</scope>
    <source>
        <strain evidence="1">AVDCRST_MAG93</strain>
    </source>
</reference>
<protein>
    <submittedName>
        <fullName evidence="1">Uncharacterized protein</fullName>
    </submittedName>
</protein>
<dbReference type="EMBL" id="CADCTR010002738">
    <property type="protein sequence ID" value="CAA9367796.1"/>
    <property type="molecule type" value="Genomic_DNA"/>
</dbReference>